<evidence type="ECO:0000256" key="1">
    <source>
        <dbReference type="ARBA" id="ARBA00005228"/>
    </source>
</evidence>
<dbReference type="Gene3D" id="2.130.10.120">
    <property type="entry name" value="Prolyl oligopeptidase, N-terminal domain"/>
    <property type="match status" value="1"/>
</dbReference>
<comment type="caution">
    <text evidence="8">The sequence shown here is derived from an EMBL/GenBank/DDBJ whole genome shotgun (WGS) entry which is preliminary data.</text>
</comment>
<keyword evidence="4" id="KW-0720">Serine protease</keyword>
<keyword evidence="9" id="KW-1185">Reference proteome</keyword>
<evidence type="ECO:0000256" key="4">
    <source>
        <dbReference type="ARBA" id="ARBA00022825"/>
    </source>
</evidence>
<dbReference type="PANTHER" id="PTHR11757:SF19">
    <property type="entry name" value="PROLYL ENDOPEPTIDASE-LIKE"/>
    <property type="match status" value="1"/>
</dbReference>
<evidence type="ECO:0000313" key="9">
    <source>
        <dbReference type="Proteomes" id="UP000569914"/>
    </source>
</evidence>
<dbReference type="InterPro" id="IPR023302">
    <property type="entry name" value="Pept_S9A_N"/>
</dbReference>
<keyword evidence="3 8" id="KW-0378">Hydrolase</keyword>
<comment type="similarity">
    <text evidence="1">Belongs to the peptidase S9A family.</text>
</comment>
<dbReference type="GO" id="GO:0004252">
    <property type="term" value="F:serine-type endopeptidase activity"/>
    <property type="evidence" value="ECO:0007669"/>
    <property type="project" value="UniProtKB-EC"/>
</dbReference>
<feature type="compositionally biased region" description="Low complexity" evidence="5">
    <location>
        <begin position="7"/>
        <end position="19"/>
    </location>
</feature>
<reference evidence="8 9" key="1">
    <citation type="submission" date="2020-07" db="EMBL/GenBank/DDBJ databases">
        <title>Sequencing the genomes of 1000 actinobacteria strains.</title>
        <authorList>
            <person name="Klenk H.-P."/>
        </authorList>
    </citation>
    <scope>NUCLEOTIDE SEQUENCE [LARGE SCALE GENOMIC DNA]</scope>
    <source>
        <strain evidence="8 9">DSM 22083</strain>
    </source>
</reference>
<dbReference type="RefSeq" id="WP_179757946.1">
    <property type="nucleotide sequence ID" value="NZ_JACCBU010000001.1"/>
</dbReference>
<feature type="region of interest" description="Disordered" evidence="5">
    <location>
        <begin position="1"/>
        <end position="22"/>
    </location>
</feature>
<dbReference type="InterPro" id="IPR051543">
    <property type="entry name" value="Serine_Peptidase_S9A"/>
</dbReference>
<dbReference type="PRINTS" id="PR00862">
    <property type="entry name" value="PROLIGOPTASE"/>
</dbReference>
<proteinExistence type="inferred from homology"/>
<sequence length="716" mass="79198">MTDQLDRAATAPTAAFRPTVRSHHGDDFADPYEWLRDKENPEVIGYLEAENAYTEARTGHLAELREAIFTDIKSRTKETDLSVPSHRRHGERGYWYYTRTVEGQDYPIHCRVVAADPTTPPDPERPIEGEEVLLDCNAEAGDAEFFSVGALGVSPDGSLLAYSTDLSGDERYTIKIKNLGTGELLPDEIPDTVYGIAWAGADHLFYTRADSAWRPYLVRRHRLGTDVAQDVDVFNEPDERYWVGLEASRDERWILIGVGSKLTTEYLILGTEEPAATPRSIAPRRQGVEYNVEVAGDRLLILHNDPQRDGGPDFALAEAPLDATSPDQWRTVLPHQAGVRLTDVTAYAGHVVLGLRRDGLTGLRLLPRGADGTPGAGTDLEFDEPLYTVDHVAGRDYASSTVRYAFTSLVTPDSVVDLDVPTGARTVRKRTEVLDHPVHGPYRSEDYVQVREWATAADGTKIPISIVHKAGLELDGSAPALIYGYGSYEISIDPSFRISQLSLLERGFVYAIAHIRGGGELGRAWYENGKELTKKNTFSDFVACAEHLIERGYTSADRLAARGGSAGGLLMGAVANLAPETFRAIHAAVPFVDALTTILDPDLPLTVTEWEEWGDPLHDPEVYAYMKSYSPYENLREVAYPAILATTSLNDTRVFYVEPAKWVAALRRVAHNGEDRPILLKTEMTAGHGGVSGRYKSWRELAFEYAWIIDQVTPSP</sequence>
<evidence type="ECO:0000259" key="7">
    <source>
        <dbReference type="Pfam" id="PF02897"/>
    </source>
</evidence>
<dbReference type="SUPFAM" id="SSF50993">
    <property type="entry name" value="Peptidase/esterase 'gauge' domain"/>
    <property type="match status" value="1"/>
</dbReference>
<name>A0A7Y9IEL9_9ACTN</name>
<feature type="domain" description="Peptidase S9 prolyl oligopeptidase catalytic" evidence="6">
    <location>
        <begin position="494"/>
        <end position="711"/>
    </location>
</feature>
<dbReference type="InterPro" id="IPR002470">
    <property type="entry name" value="Peptidase_S9A"/>
</dbReference>
<gene>
    <name evidence="8" type="ORF">BKA15_006776</name>
</gene>
<evidence type="ECO:0000313" key="8">
    <source>
        <dbReference type="EMBL" id="NYE75447.1"/>
    </source>
</evidence>
<keyword evidence="2" id="KW-0645">Protease</keyword>
<feature type="domain" description="Peptidase S9A N-terminal" evidence="7">
    <location>
        <begin position="18"/>
        <end position="430"/>
    </location>
</feature>
<evidence type="ECO:0000259" key="6">
    <source>
        <dbReference type="Pfam" id="PF00326"/>
    </source>
</evidence>
<dbReference type="AlphaFoldDB" id="A0A7Y9IEL9"/>
<dbReference type="SUPFAM" id="SSF53474">
    <property type="entry name" value="alpha/beta-Hydrolases"/>
    <property type="match status" value="1"/>
</dbReference>
<evidence type="ECO:0000256" key="3">
    <source>
        <dbReference type="ARBA" id="ARBA00022801"/>
    </source>
</evidence>
<dbReference type="Proteomes" id="UP000569914">
    <property type="component" value="Unassembled WGS sequence"/>
</dbReference>
<dbReference type="EC" id="3.4.21.83" evidence="8"/>
<dbReference type="InterPro" id="IPR029058">
    <property type="entry name" value="AB_hydrolase_fold"/>
</dbReference>
<evidence type="ECO:0000256" key="5">
    <source>
        <dbReference type="SAM" id="MobiDB-lite"/>
    </source>
</evidence>
<evidence type="ECO:0000256" key="2">
    <source>
        <dbReference type="ARBA" id="ARBA00022670"/>
    </source>
</evidence>
<dbReference type="InterPro" id="IPR001375">
    <property type="entry name" value="Peptidase_S9_cat"/>
</dbReference>
<dbReference type="Pfam" id="PF00326">
    <property type="entry name" value="Peptidase_S9"/>
    <property type="match status" value="1"/>
</dbReference>
<dbReference type="GO" id="GO:0006508">
    <property type="term" value="P:proteolysis"/>
    <property type="evidence" value="ECO:0007669"/>
    <property type="project" value="UniProtKB-KW"/>
</dbReference>
<dbReference type="EMBL" id="JACCBU010000001">
    <property type="protein sequence ID" value="NYE75447.1"/>
    <property type="molecule type" value="Genomic_DNA"/>
</dbReference>
<accession>A0A7Y9IEL9</accession>
<dbReference type="PANTHER" id="PTHR11757">
    <property type="entry name" value="PROTEASE FAMILY S9A OLIGOPEPTIDASE"/>
    <property type="match status" value="1"/>
</dbReference>
<dbReference type="Pfam" id="PF02897">
    <property type="entry name" value="Peptidase_S9_N"/>
    <property type="match status" value="1"/>
</dbReference>
<protein>
    <submittedName>
        <fullName evidence="8">Oligopeptidase B</fullName>
        <ecNumber evidence="8">3.4.21.83</ecNumber>
    </submittedName>
</protein>
<organism evidence="8 9">
    <name type="scientific">Microlunatus parietis</name>
    <dbReference type="NCBI Taxonomy" id="682979"/>
    <lineage>
        <taxon>Bacteria</taxon>
        <taxon>Bacillati</taxon>
        <taxon>Actinomycetota</taxon>
        <taxon>Actinomycetes</taxon>
        <taxon>Propionibacteriales</taxon>
        <taxon>Propionibacteriaceae</taxon>
        <taxon>Microlunatus</taxon>
    </lineage>
</organism>
<dbReference type="Gene3D" id="3.40.50.1820">
    <property type="entry name" value="alpha/beta hydrolase"/>
    <property type="match status" value="1"/>
</dbReference>